<evidence type="ECO:0000313" key="3">
    <source>
        <dbReference type="Proteomes" id="UP000027471"/>
    </source>
</evidence>
<feature type="transmembrane region" description="Helical" evidence="1">
    <location>
        <begin position="40"/>
        <end position="61"/>
    </location>
</feature>
<dbReference type="EMBL" id="AUNB01000062">
    <property type="protein sequence ID" value="KEO53835.1"/>
    <property type="molecule type" value="Genomic_DNA"/>
</dbReference>
<reference evidence="2 3" key="1">
    <citation type="journal article" date="2015" name="Antonie Van Leeuwenhoek">
        <title>Thioclava indica sp. nov., isolated from surface seawater of the Indian Ocean.</title>
        <authorList>
            <person name="Liu Y."/>
            <person name="Lai Q."/>
            <person name="Du J."/>
            <person name="Xu H."/>
            <person name="Jiang L."/>
            <person name="Shao Z."/>
        </authorList>
    </citation>
    <scope>NUCLEOTIDE SEQUENCE [LARGE SCALE GENOMIC DNA]</scope>
    <source>
        <strain evidence="2 3">DT23-4</strain>
    </source>
</reference>
<dbReference type="AlphaFoldDB" id="A0A074JDB5"/>
<dbReference type="RefSeq" id="WP_156023978.1">
    <property type="nucleotide sequence ID" value="NZ_AUNB01000062.1"/>
</dbReference>
<gene>
    <name evidence="2" type="ORF">DT23_06610</name>
</gene>
<keyword evidence="3" id="KW-1185">Reference proteome</keyword>
<dbReference type="Proteomes" id="UP000027471">
    <property type="component" value="Unassembled WGS sequence"/>
</dbReference>
<evidence type="ECO:0000313" key="2">
    <source>
        <dbReference type="EMBL" id="KEO53835.1"/>
    </source>
</evidence>
<keyword evidence="1" id="KW-1133">Transmembrane helix</keyword>
<comment type="caution">
    <text evidence="2">The sequence shown here is derived from an EMBL/GenBank/DDBJ whole genome shotgun (WGS) entry which is preliminary data.</text>
</comment>
<name>A0A074JDB5_9RHOB</name>
<organism evidence="2 3">
    <name type="scientific">Thioclava indica</name>
    <dbReference type="NCBI Taxonomy" id="1353528"/>
    <lineage>
        <taxon>Bacteria</taxon>
        <taxon>Pseudomonadati</taxon>
        <taxon>Pseudomonadota</taxon>
        <taxon>Alphaproteobacteria</taxon>
        <taxon>Rhodobacterales</taxon>
        <taxon>Paracoccaceae</taxon>
        <taxon>Thioclava</taxon>
    </lineage>
</organism>
<protein>
    <submittedName>
        <fullName evidence="2">Uncharacterized protein</fullName>
    </submittedName>
</protein>
<sequence length="90" mass="9622">MNGVNFPEKPYMINVKPQLRTARRFGTGRNSAESETMGRIFKLVVILLVLGAIGIIGYAYLGDMKPDAQQQRIEVTLPGGPGSSGAKGGD</sequence>
<dbReference type="eggNOG" id="ENOG50302U3">
    <property type="taxonomic scope" value="Bacteria"/>
</dbReference>
<keyword evidence="1" id="KW-0812">Transmembrane</keyword>
<dbReference type="STRING" id="1353528.DT23_06610"/>
<evidence type="ECO:0000256" key="1">
    <source>
        <dbReference type="SAM" id="Phobius"/>
    </source>
</evidence>
<accession>A0A074JDB5</accession>
<proteinExistence type="predicted"/>
<keyword evidence="1" id="KW-0472">Membrane</keyword>